<reference evidence="2" key="1">
    <citation type="submission" date="2019-11" db="EMBL/GenBank/DDBJ databases">
        <title>Description of Pedobacter sp. LMG 31464T.</title>
        <authorList>
            <person name="Carlier A."/>
            <person name="Qi S."/>
            <person name="Vandamme P."/>
        </authorList>
    </citation>
    <scope>NUCLEOTIDE SEQUENCE</scope>
    <source>
        <strain evidence="2">LMG 31464</strain>
    </source>
</reference>
<sequence length="1034" mass="116272">MNYSKINNIVGWICFFIATLTYILTLEPSVSFWDCGEFIASALKMQVVHQPGAPLFLMIQRFFSIFAMGDVTKVAYFMNIGSAIASGATILFLFWTITALAKKVLIKANEEISTGNLISIMGAGAVGALAYTFSDSFWFSAVESEVYALSSLFTAIVFWAILKWEAIADEPRADKWLLFIAYIMGLSIGIHLLNLLTIPAIAFVYYFKKTAKPTTAGILKTFGIGVVILAVIQYGIIQYLVSAGAYFDLFFVNSLGLGFGTGVLFFALLLIGGLVWGIRHSIKHQKKILNLALLSTVLVIFGYASFAMIVIRAQAKPNLNNSDPDNAFSFLSYLNREQYGDRPLLVGPNYNSIPKYNEDGSNPINVPGGKTYRKGATKYEVAGIKSDHIYGENENFPDSIKRLQHEVLFPRMYDSDERYVKYYKDMMGFDDTHFPTFFDNVGFFARYQVGLMYMRYFMWNFVGRQNEVQGQGSLYEGRSLSGIKPIDALNLGDQTNLPPSITESTSYNRFFFLPLILGLLGAIWHFTRKPEDGGIIGLLFFCTGLAIVLYLNQKPLEPRERDYAYVGSFYAFAIWIGLGVLAIKEWVFKKLSAKNAAIGATVIALLCAPVIMASQGWDDHNRSTKMVAHDIAVSYMESCAPNAILFTYGDNDTYPLWYIQEVEGVRPDIRLVNLSLFDTDWYINGMRRKVHESEPLPITMKPSQYVAGERDVMYIKDLQIQGSVELKQIVDLLLSDNADDKVALIDGTKTNFLPTKNLKLTVNPQDVISTGTLPASELSRITPAMEWKFNKGYVTKGTLAMFDILAHNNWKRPVYFCSTVPSEQFNGLDNYLYNEGLALRLLPLKQDSIANTGEQPINLEPMYTHIMNKFKWGNVKNASYLDEQSADDVSIFNNMFNSLITGLIKQGRLDDAKKVVRKYDEVMPTKIYSIRTMMGVPTMAQNLYILGETEKANNLLKKSAEYIKKEMIYLSDVSKSKNQLIGGQNIQIGLMYGLEPMVKVAAQYKQTKLADELNKQYNDLYNGFSQFFGSAPQQ</sequence>
<comment type="caution">
    <text evidence="2">The sequence shown here is derived from an EMBL/GenBank/DDBJ whole genome shotgun (WGS) entry which is preliminary data.</text>
</comment>
<feature type="transmembrane region" description="Helical" evidence="1">
    <location>
        <begin position="507"/>
        <end position="526"/>
    </location>
</feature>
<accession>A0A923DZG6</accession>
<dbReference type="AlphaFoldDB" id="A0A923DZG6"/>
<dbReference type="RefSeq" id="WP_182923580.1">
    <property type="nucleotide sequence ID" value="NZ_WNXD01000002.1"/>
</dbReference>
<proteinExistence type="predicted"/>
<dbReference type="Pfam" id="PF11028">
    <property type="entry name" value="TMEM260-like"/>
    <property type="match status" value="1"/>
</dbReference>
<protein>
    <submittedName>
        <fullName evidence="2">DUF2723 domain-containing protein</fullName>
    </submittedName>
</protein>
<evidence type="ECO:0000313" key="2">
    <source>
        <dbReference type="EMBL" id="MBB2146944.1"/>
    </source>
</evidence>
<dbReference type="PANTHER" id="PTHR16214:SF3">
    <property type="entry name" value="TRANSMEMBRANE PROTEIN 260"/>
    <property type="match status" value="1"/>
</dbReference>
<gene>
    <name evidence="2" type="ORF">GM921_15675</name>
</gene>
<feature type="transmembrane region" description="Helical" evidence="1">
    <location>
        <begin position="76"/>
        <end position="97"/>
    </location>
</feature>
<feature type="transmembrane region" description="Helical" evidence="1">
    <location>
        <begin position="117"/>
        <end position="134"/>
    </location>
</feature>
<evidence type="ECO:0000313" key="3">
    <source>
        <dbReference type="Proteomes" id="UP000601055"/>
    </source>
</evidence>
<keyword evidence="3" id="KW-1185">Reference proteome</keyword>
<feature type="transmembrane region" description="Helical" evidence="1">
    <location>
        <begin position="533"/>
        <end position="551"/>
    </location>
</feature>
<feature type="transmembrane region" description="Helical" evidence="1">
    <location>
        <begin position="53"/>
        <end position="69"/>
    </location>
</feature>
<feature type="transmembrane region" description="Helical" evidence="1">
    <location>
        <begin position="249"/>
        <end position="276"/>
    </location>
</feature>
<dbReference type="EMBL" id="WNXD01000002">
    <property type="protein sequence ID" value="MBB2146944.1"/>
    <property type="molecule type" value="Genomic_DNA"/>
</dbReference>
<feature type="transmembrane region" description="Helical" evidence="1">
    <location>
        <begin position="595"/>
        <end position="617"/>
    </location>
</feature>
<feature type="transmembrane region" description="Helical" evidence="1">
    <location>
        <begin position="176"/>
        <end position="206"/>
    </location>
</feature>
<feature type="transmembrane region" description="Helical" evidence="1">
    <location>
        <begin position="563"/>
        <end position="583"/>
    </location>
</feature>
<feature type="transmembrane region" description="Helical" evidence="1">
    <location>
        <begin position="218"/>
        <end position="237"/>
    </location>
</feature>
<dbReference type="Proteomes" id="UP000601055">
    <property type="component" value="Unassembled WGS sequence"/>
</dbReference>
<evidence type="ECO:0000256" key="1">
    <source>
        <dbReference type="SAM" id="Phobius"/>
    </source>
</evidence>
<dbReference type="InterPro" id="IPR021280">
    <property type="entry name" value="TMEM260-like"/>
</dbReference>
<feature type="transmembrane region" description="Helical" evidence="1">
    <location>
        <begin position="288"/>
        <end position="311"/>
    </location>
</feature>
<keyword evidence="1" id="KW-0472">Membrane</keyword>
<keyword evidence="1" id="KW-1133">Transmembrane helix</keyword>
<feature type="transmembrane region" description="Helical" evidence="1">
    <location>
        <begin position="12"/>
        <end position="33"/>
    </location>
</feature>
<feature type="transmembrane region" description="Helical" evidence="1">
    <location>
        <begin position="146"/>
        <end position="164"/>
    </location>
</feature>
<keyword evidence="1" id="KW-0812">Transmembrane</keyword>
<name>A0A923DZG6_9SPHI</name>
<dbReference type="InterPro" id="IPR052724">
    <property type="entry name" value="GT117_domain-containing"/>
</dbReference>
<organism evidence="2 3">
    <name type="scientific">Pedobacter planticolens</name>
    <dbReference type="NCBI Taxonomy" id="2679964"/>
    <lineage>
        <taxon>Bacteria</taxon>
        <taxon>Pseudomonadati</taxon>
        <taxon>Bacteroidota</taxon>
        <taxon>Sphingobacteriia</taxon>
        <taxon>Sphingobacteriales</taxon>
        <taxon>Sphingobacteriaceae</taxon>
        <taxon>Pedobacter</taxon>
    </lineage>
</organism>
<dbReference type="PANTHER" id="PTHR16214">
    <property type="entry name" value="TRANSMEMBRANE PROTEIN 260"/>
    <property type="match status" value="1"/>
</dbReference>